<keyword evidence="1" id="KW-0472">Membrane</keyword>
<dbReference type="Proteomes" id="UP000561726">
    <property type="component" value="Unassembled WGS sequence"/>
</dbReference>
<accession>A0A7W9A033</accession>
<evidence type="ECO:0000256" key="1">
    <source>
        <dbReference type="SAM" id="Phobius"/>
    </source>
</evidence>
<organism evidence="2 3">
    <name type="scientific">Cryobacterium roopkundense</name>
    <dbReference type="NCBI Taxonomy" id="1001240"/>
    <lineage>
        <taxon>Bacteria</taxon>
        <taxon>Bacillati</taxon>
        <taxon>Actinomycetota</taxon>
        <taxon>Actinomycetes</taxon>
        <taxon>Micrococcales</taxon>
        <taxon>Microbacteriaceae</taxon>
        <taxon>Cryobacterium</taxon>
    </lineage>
</organism>
<keyword evidence="1" id="KW-0812">Transmembrane</keyword>
<proteinExistence type="predicted"/>
<protein>
    <submittedName>
        <fullName evidence="2">Uncharacterized protein</fullName>
    </submittedName>
</protein>
<dbReference type="EMBL" id="JACHBQ010000001">
    <property type="protein sequence ID" value="MBB5643406.1"/>
    <property type="molecule type" value="Genomic_DNA"/>
</dbReference>
<dbReference type="AlphaFoldDB" id="A0A7W9A033"/>
<gene>
    <name evidence="2" type="ORF">BJ997_003954</name>
</gene>
<dbReference type="OrthoDB" id="5123099at2"/>
<keyword evidence="1" id="KW-1133">Transmembrane helix</keyword>
<name>A0A7W9A033_9MICO</name>
<dbReference type="RefSeq" id="WP_035836685.1">
    <property type="nucleotide sequence ID" value="NZ_JACHBQ010000001.1"/>
</dbReference>
<feature type="transmembrane region" description="Helical" evidence="1">
    <location>
        <begin position="26"/>
        <end position="47"/>
    </location>
</feature>
<comment type="caution">
    <text evidence="2">The sequence shown here is derived from an EMBL/GenBank/DDBJ whole genome shotgun (WGS) entry which is preliminary data.</text>
</comment>
<evidence type="ECO:0000313" key="2">
    <source>
        <dbReference type="EMBL" id="MBB5643406.1"/>
    </source>
</evidence>
<sequence>MSDLDPSVAPVSDPQTVRRGRRVSSAAVFALPLLALVGILVVAWTAGVEDTCGGPVPGCSSLRNAGDIPVMVRAVIDQYDTETLVEGGERVLLGDWRNGVRVDHGQCLVIEGGPFWDALTVIDRTTEATGVWHPFDDWGAWLWLHGGACPEPSGSR</sequence>
<evidence type="ECO:0000313" key="3">
    <source>
        <dbReference type="Proteomes" id="UP000561726"/>
    </source>
</evidence>
<reference evidence="2 3" key="1">
    <citation type="submission" date="2020-08" db="EMBL/GenBank/DDBJ databases">
        <title>Sequencing the genomes of 1000 actinobacteria strains.</title>
        <authorList>
            <person name="Klenk H.-P."/>
        </authorList>
    </citation>
    <scope>NUCLEOTIDE SEQUENCE [LARGE SCALE GENOMIC DNA]</scope>
    <source>
        <strain evidence="2 3">DSM 21065</strain>
    </source>
</reference>